<dbReference type="Pfam" id="PF09994">
    <property type="entry name" value="T6SS_Tle1-like_cat"/>
    <property type="match status" value="1"/>
</dbReference>
<proteinExistence type="predicted"/>
<protein>
    <recommendedName>
        <fullName evidence="1">T6SS Phospholipase effector Tle1-like catalytic domain-containing protein</fullName>
    </recommendedName>
</protein>
<evidence type="ECO:0000313" key="2">
    <source>
        <dbReference type="EMBL" id="MRX09997.1"/>
    </source>
</evidence>
<dbReference type="Proteomes" id="UP000481037">
    <property type="component" value="Unassembled WGS sequence"/>
</dbReference>
<dbReference type="RefSeq" id="WP_154366507.1">
    <property type="nucleotide sequence ID" value="NZ_WKJM01000017.1"/>
</dbReference>
<reference evidence="2 3" key="1">
    <citation type="submission" date="2019-11" db="EMBL/GenBank/DDBJ databases">
        <title>Novel species isolated from a subtropical stream in China.</title>
        <authorList>
            <person name="Lu H."/>
        </authorList>
    </citation>
    <scope>NUCLEOTIDE SEQUENCE [LARGE SCALE GENOMIC DNA]</scope>
    <source>
        <strain evidence="2 3">FT25W</strain>
    </source>
</reference>
<dbReference type="PANTHER" id="PTHR33840:SF1">
    <property type="entry name" value="TLE1 PHOSPHOLIPASE DOMAIN-CONTAINING PROTEIN"/>
    <property type="match status" value="1"/>
</dbReference>
<gene>
    <name evidence="2" type="ORF">GJ697_19340</name>
</gene>
<accession>A0A6L5QK07</accession>
<dbReference type="PANTHER" id="PTHR33840">
    <property type="match status" value="1"/>
</dbReference>
<feature type="domain" description="T6SS Phospholipase effector Tle1-like catalytic" evidence="1">
    <location>
        <begin position="235"/>
        <end position="351"/>
    </location>
</feature>
<dbReference type="EMBL" id="WKJM01000017">
    <property type="protein sequence ID" value="MRX09997.1"/>
    <property type="molecule type" value="Genomic_DNA"/>
</dbReference>
<sequence length="534" mass="59609">MEMMQSNGKFRATRTAPVEYLKPSKPAQYANASACEIAIQIGIFFDGTGNSLYLHKNKKGHSNVARLYEAYPHIPEKGTHAVYIPGLGKPFALINEVTESVFGSAFARGGDSRIMVALLRVFNALHRGLFGTEIFSAAMITALCTNSPSKGDKKLLRSVGLTDSLVADDGALRGPFLTVCIDSIKARMKSKRTATVCECVLDIFGFSRGATEARVFCHWLNDFLTRTGLADIPCRFRFLGLMDTVASVGIVEGIKNDRLRSTGGHANWATPEVMRILPNVENCVHLIAMHELRKNFPLDTVLFNRELPSNCLEFAYPGSHSDVGGGYEPGELGVSPDDSLKLSQITLNHLYDCALAAGVPLSKSRSTVNFSIHHDLLMAFENFIDTSTGEPRSLGDWMLPYLSWRWQVRKEFEKTGQVAKANPDHRRLLIASNRQFCAADEQLSMNALLSFDVLKKKRPYDRDRNQANLYVLEPEAPELRRRVVAHPKVSSSVAKFFDDFVHDSIAGFREQLVEPTGYWRYRRLFRGSETPYAE</sequence>
<organism evidence="2 3">
    <name type="scientific">Duganella alba</name>
    <dbReference type="NCBI Taxonomy" id="2666081"/>
    <lineage>
        <taxon>Bacteria</taxon>
        <taxon>Pseudomonadati</taxon>
        <taxon>Pseudomonadota</taxon>
        <taxon>Betaproteobacteria</taxon>
        <taxon>Burkholderiales</taxon>
        <taxon>Oxalobacteraceae</taxon>
        <taxon>Telluria group</taxon>
        <taxon>Duganella</taxon>
    </lineage>
</organism>
<evidence type="ECO:0000259" key="1">
    <source>
        <dbReference type="Pfam" id="PF09994"/>
    </source>
</evidence>
<dbReference type="InterPro" id="IPR018712">
    <property type="entry name" value="Tle1-like_cat"/>
</dbReference>
<name>A0A6L5QK07_9BURK</name>
<comment type="caution">
    <text evidence="2">The sequence shown here is derived from an EMBL/GenBank/DDBJ whole genome shotgun (WGS) entry which is preliminary data.</text>
</comment>
<evidence type="ECO:0000313" key="3">
    <source>
        <dbReference type="Proteomes" id="UP000481037"/>
    </source>
</evidence>
<keyword evidence="3" id="KW-1185">Reference proteome</keyword>
<dbReference type="AlphaFoldDB" id="A0A6L5QK07"/>